<evidence type="ECO:0008006" key="3">
    <source>
        <dbReference type="Google" id="ProtNLM"/>
    </source>
</evidence>
<accession>A0ABV7PK18</accession>
<organism evidence="1 2">
    <name type="scientific">Massilia haematophila</name>
    <dbReference type="NCBI Taxonomy" id="457923"/>
    <lineage>
        <taxon>Bacteria</taxon>
        <taxon>Pseudomonadati</taxon>
        <taxon>Pseudomonadota</taxon>
        <taxon>Betaproteobacteria</taxon>
        <taxon>Burkholderiales</taxon>
        <taxon>Oxalobacteraceae</taxon>
        <taxon>Telluria group</taxon>
        <taxon>Massilia</taxon>
    </lineage>
</organism>
<dbReference type="Proteomes" id="UP001595665">
    <property type="component" value="Unassembled WGS sequence"/>
</dbReference>
<name>A0ABV7PK18_9BURK</name>
<keyword evidence="2" id="KW-1185">Reference proteome</keyword>
<sequence length="98" mass="10527">MLPEAISAAAIFNLGRVIATPNALQLLEQHGVAPLILLKRHAAGDWGDVPADDAKANQDALKFGCRLLSAYSITGNEKVWIITEADRSVTTLLLPSDY</sequence>
<dbReference type="RefSeq" id="WP_379736095.1">
    <property type="nucleotide sequence ID" value="NZ_JBHRVV010000001.1"/>
</dbReference>
<reference evidence="2" key="1">
    <citation type="journal article" date="2019" name="Int. J. Syst. Evol. Microbiol.">
        <title>The Global Catalogue of Microorganisms (GCM) 10K type strain sequencing project: providing services to taxonomists for standard genome sequencing and annotation.</title>
        <authorList>
            <consortium name="The Broad Institute Genomics Platform"/>
            <consortium name="The Broad Institute Genome Sequencing Center for Infectious Disease"/>
            <person name="Wu L."/>
            <person name="Ma J."/>
        </authorList>
    </citation>
    <scope>NUCLEOTIDE SEQUENCE [LARGE SCALE GENOMIC DNA]</scope>
    <source>
        <strain evidence="2">CCM 7480</strain>
    </source>
</reference>
<protein>
    <recommendedName>
        <fullName evidence="3">Type I restriction endonuclease subunit M</fullName>
    </recommendedName>
</protein>
<proteinExistence type="predicted"/>
<gene>
    <name evidence="1" type="ORF">ACFOPH_14805</name>
</gene>
<dbReference type="EMBL" id="JBHRVV010000001">
    <property type="protein sequence ID" value="MFC3459504.1"/>
    <property type="molecule type" value="Genomic_DNA"/>
</dbReference>
<comment type="caution">
    <text evidence="1">The sequence shown here is derived from an EMBL/GenBank/DDBJ whole genome shotgun (WGS) entry which is preliminary data.</text>
</comment>
<evidence type="ECO:0000313" key="1">
    <source>
        <dbReference type="EMBL" id="MFC3459504.1"/>
    </source>
</evidence>
<evidence type="ECO:0000313" key="2">
    <source>
        <dbReference type="Proteomes" id="UP001595665"/>
    </source>
</evidence>